<gene>
    <name evidence="1" type="ORF">FSB_LOCUS54055</name>
</gene>
<dbReference type="EMBL" id="OIVN01006148">
    <property type="protein sequence ID" value="SPD26173.1"/>
    <property type="molecule type" value="Genomic_DNA"/>
</dbReference>
<accession>A0A2N9IPZ0</accession>
<organism evidence="1">
    <name type="scientific">Fagus sylvatica</name>
    <name type="common">Beechnut</name>
    <dbReference type="NCBI Taxonomy" id="28930"/>
    <lineage>
        <taxon>Eukaryota</taxon>
        <taxon>Viridiplantae</taxon>
        <taxon>Streptophyta</taxon>
        <taxon>Embryophyta</taxon>
        <taxon>Tracheophyta</taxon>
        <taxon>Spermatophyta</taxon>
        <taxon>Magnoliopsida</taxon>
        <taxon>eudicotyledons</taxon>
        <taxon>Gunneridae</taxon>
        <taxon>Pentapetalae</taxon>
        <taxon>rosids</taxon>
        <taxon>fabids</taxon>
        <taxon>Fagales</taxon>
        <taxon>Fagaceae</taxon>
        <taxon>Fagus</taxon>
    </lineage>
</organism>
<protein>
    <submittedName>
        <fullName evidence="1">Uncharacterized protein</fullName>
    </submittedName>
</protein>
<evidence type="ECO:0000313" key="1">
    <source>
        <dbReference type="EMBL" id="SPD26173.1"/>
    </source>
</evidence>
<dbReference type="AlphaFoldDB" id="A0A2N9IPZ0"/>
<sequence>MEKPWLECVDKLKEIRYLVRDPVEIIKDMQVNFQALDLASRGYEQEKPTKESAEQCKLEDKKTMGDLLNQTNLASHNFSKQQYWVEEIFANLKSLPPSRSPDYIPLPQCLDKIKCICYKFFWIMPLRTRADFKGMEKPWLECVEKLKEIRSLVRDQVEIIKDMQVNCQALDLASRGYEQEKPTKESAEQCKLEDKKTMGELLNHTNSASHNFSKQQYWVEEIFANLKSLPPSPSLDYIPLPQSLLQKFLDYALEDKG</sequence>
<name>A0A2N9IPZ0_FAGSY</name>
<proteinExistence type="predicted"/>
<reference evidence="1" key="1">
    <citation type="submission" date="2018-02" db="EMBL/GenBank/DDBJ databases">
        <authorList>
            <person name="Cohen D.B."/>
            <person name="Kent A.D."/>
        </authorList>
    </citation>
    <scope>NUCLEOTIDE SEQUENCE</scope>
</reference>